<sequence>MPVWGWRYALLRRFQQMPVLARPCLLNSSPCSQFASGVMSHALHDLALQC</sequence>
<dbReference type="AlphaFoldDB" id="B6U3K2"/>
<evidence type="ECO:0000313" key="1">
    <source>
        <dbReference type="EMBL" id="ACG43935.1"/>
    </source>
</evidence>
<proteinExistence type="evidence at transcript level"/>
<reference evidence="1" key="1">
    <citation type="journal article" date="2009" name="Plant Mol. Biol.">
        <title>Insights into corn genes derived from large-scale cDNA sequencing.</title>
        <authorList>
            <person name="Alexandrov N.N."/>
            <person name="Brover V.V."/>
            <person name="Freidin S."/>
            <person name="Troukhan M.E."/>
            <person name="Tatarinova T.V."/>
            <person name="Zhang H."/>
            <person name="Swaller T.J."/>
            <person name="Lu Y.P."/>
            <person name="Bouck J."/>
            <person name="Flavell R.B."/>
            <person name="Feldmann K.A."/>
        </authorList>
    </citation>
    <scope>NUCLEOTIDE SEQUENCE</scope>
</reference>
<organism evidence="1">
    <name type="scientific">Zea mays</name>
    <name type="common">Maize</name>
    <dbReference type="NCBI Taxonomy" id="4577"/>
    <lineage>
        <taxon>Eukaryota</taxon>
        <taxon>Viridiplantae</taxon>
        <taxon>Streptophyta</taxon>
        <taxon>Embryophyta</taxon>
        <taxon>Tracheophyta</taxon>
        <taxon>Spermatophyta</taxon>
        <taxon>Magnoliopsida</taxon>
        <taxon>Liliopsida</taxon>
        <taxon>Poales</taxon>
        <taxon>Poaceae</taxon>
        <taxon>PACMAD clade</taxon>
        <taxon>Panicoideae</taxon>
        <taxon>Andropogonodae</taxon>
        <taxon>Andropogoneae</taxon>
        <taxon>Tripsacinae</taxon>
        <taxon>Zea</taxon>
    </lineage>
</organism>
<name>B6U3K2_MAIZE</name>
<dbReference type="EMBL" id="EU971817">
    <property type="protein sequence ID" value="ACG43935.1"/>
    <property type="molecule type" value="mRNA"/>
</dbReference>
<accession>B6U3K2</accession>
<protein>
    <submittedName>
        <fullName evidence="1">Uncharacterized protein</fullName>
    </submittedName>
</protein>